<sequence>MTTDTEQPDAEGSSGSQSHPNASPELQDAIRSIDAIGENAWGRDDDQDVSRSGPGAAAEDPAATDPSLQDTPEGNPDAP</sequence>
<protein>
    <submittedName>
        <fullName evidence="2">Uncharacterized protein</fullName>
    </submittedName>
</protein>
<organism evidence="2 3">
    <name type="scientific">Lysobacter korlensis</name>
    <dbReference type="NCBI Taxonomy" id="553636"/>
    <lineage>
        <taxon>Bacteria</taxon>
        <taxon>Pseudomonadati</taxon>
        <taxon>Pseudomonadota</taxon>
        <taxon>Gammaproteobacteria</taxon>
        <taxon>Lysobacterales</taxon>
        <taxon>Lysobacteraceae</taxon>
        <taxon>Lysobacter</taxon>
    </lineage>
</organism>
<evidence type="ECO:0000313" key="3">
    <source>
        <dbReference type="Proteomes" id="UP001589896"/>
    </source>
</evidence>
<dbReference type="Proteomes" id="UP001589896">
    <property type="component" value="Unassembled WGS sequence"/>
</dbReference>
<keyword evidence="3" id="KW-1185">Reference proteome</keyword>
<name>A0ABV6RN99_9GAMM</name>
<reference evidence="2 3" key="1">
    <citation type="submission" date="2024-09" db="EMBL/GenBank/DDBJ databases">
        <authorList>
            <person name="Sun Q."/>
            <person name="Mori K."/>
        </authorList>
    </citation>
    <scope>NUCLEOTIDE SEQUENCE [LARGE SCALE GENOMIC DNA]</scope>
    <source>
        <strain evidence="2 3">KCTC 23076</strain>
    </source>
</reference>
<dbReference type="EMBL" id="JBHLTG010000002">
    <property type="protein sequence ID" value="MFC0678456.1"/>
    <property type="molecule type" value="Genomic_DNA"/>
</dbReference>
<dbReference type="RefSeq" id="WP_386668327.1">
    <property type="nucleotide sequence ID" value="NZ_JBHLTG010000002.1"/>
</dbReference>
<accession>A0ABV6RN99</accession>
<proteinExistence type="predicted"/>
<feature type="region of interest" description="Disordered" evidence="1">
    <location>
        <begin position="1"/>
        <end position="79"/>
    </location>
</feature>
<comment type="caution">
    <text evidence="2">The sequence shown here is derived from an EMBL/GenBank/DDBJ whole genome shotgun (WGS) entry which is preliminary data.</text>
</comment>
<gene>
    <name evidence="2" type="ORF">ACFFGH_11465</name>
</gene>
<evidence type="ECO:0000313" key="2">
    <source>
        <dbReference type="EMBL" id="MFC0678456.1"/>
    </source>
</evidence>
<evidence type="ECO:0000256" key="1">
    <source>
        <dbReference type="SAM" id="MobiDB-lite"/>
    </source>
</evidence>